<dbReference type="PROSITE" id="PS01131">
    <property type="entry name" value="RRNA_A_DIMETH"/>
    <property type="match status" value="1"/>
</dbReference>
<dbReference type="Proteomes" id="UP000671879">
    <property type="component" value="Chromosome"/>
</dbReference>
<evidence type="ECO:0000256" key="2">
    <source>
        <dbReference type="ARBA" id="ARBA00022552"/>
    </source>
</evidence>
<evidence type="ECO:0000256" key="7">
    <source>
        <dbReference type="HAMAP-Rule" id="MF_00607"/>
    </source>
</evidence>
<evidence type="ECO:0000256" key="6">
    <source>
        <dbReference type="ARBA" id="ARBA00022884"/>
    </source>
</evidence>
<keyword evidence="3 7" id="KW-0489">Methyltransferase</keyword>
<dbReference type="GO" id="GO:0005829">
    <property type="term" value="C:cytosol"/>
    <property type="evidence" value="ECO:0007669"/>
    <property type="project" value="TreeGrafter"/>
</dbReference>
<dbReference type="EMBL" id="CP072943">
    <property type="protein sequence ID" value="QTX32930.1"/>
    <property type="molecule type" value="Genomic_DNA"/>
</dbReference>
<proteinExistence type="inferred from homology"/>
<dbReference type="InterPro" id="IPR020596">
    <property type="entry name" value="rRNA_Ade_Mease_Trfase_CS"/>
</dbReference>
<dbReference type="RefSeq" id="WP_274374195.1">
    <property type="nucleotide sequence ID" value="NZ_CP072943.1"/>
</dbReference>
<comment type="subcellular location">
    <subcellularLocation>
        <location evidence="7">Cytoplasm</location>
    </subcellularLocation>
</comment>
<keyword evidence="11" id="KW-1185">Reference proteome</keyword>
<organism evidence="10 11">
    <name type="scientific">Aminithiophilus ramosus</name>
    <dbReference type="NCBI Taxonomy" id="3029084"/>
    <lineage>
        <taxon>Bacteria</taxon>
        <taxon>Thermotogati</taxon>
        <taxon>Synergistota</taxon>
        <taxon>Synergistia</taxon>
        <taxon>Synergistales</taxon>
        <taxon>Aminithiophilaceae</taxon>
        <taxon>Aminithiophilus</taxon>
    </lineage>
</organism>
<feature type="binding site" evidence="7 8">
    <location>
        <position position="112"/>
    </location>
    <ligand>
        <name>S-adenosyl-L-methionine</name>
        <dbReference type="ChEBI" id="CHEBI:59789"/>
    </ligand>
</feature>
<dbReference type="InterPro" id="IPR001737">
    <property type="entry name" value="KsgA/Erm"/>
</dbReference>
<gene>
    <name evidence="7 10" type="primary">rsmA</name>
    <name evidence="7" type="synonym">ksgA</name>
    <name evidence="10" type="ORF">KAR29_03180</name>
</gene>
<evidence type="ECO:0000256" key="8">
    <source>
        <dbReference type="PROSITE-ProRule" id="PRU01026"/>
    </source>
</evidence>
<evidence type="ECO:0000256" key="1">
    <source>
        <dbReference type="ARBA" id="ARBA00022490"/>
    </source>
</evidence>
<feature type="binding site" evidence="7 8">
    <location>
        <position position="45"/>
    </location>
    <ligand>
        <name>S-adenosyl-L-methionine</name>
        <dbReference type="ChEBI" id="CHEBI:59789"/>
    </ligand>
</feature>
<dbReference type="InterPro" id="IPR011530">
    <property type="entry name" value="rRNA_adenine_dimethylase"/>
</dbReference>
<dbReference type="NCBIfam" id="TIGR00755">
    <property type="entry name" value="ksgA"/>
    <property type="match status" value="1"/>
</dbReference>
<dbReference type="GO" id="GO:0003723">
    <property type="term" value="F:RNA binding"/>
    <property type="evidence" value="ECO:0007669"/>
    <property type="project" value="UniProtKB-UniRule"/>
</dbReference>
<comment type="function">
    <text evidence="7">Specifically dimethylates two adjacent adenosines (A1518 and A1519) in the loop of a conserved hairpin near the 3'-end of 16S rRNA in the 30S particle. May play a critical role in biogenesis of 30S subunits.</text>
</comment>
<evidence type="ECO:0000259" key="9">
    <source>
        <dbReference type="SMART" id="SM00650"/>
    </source>
</evidence>
<keyword evidence="1 7" id="KW-0963">Cytoplasm</keyword>
<dbReference type="PANTHER" id="PTHR11727">
    <property type="entry name" value="DIMETHYLADENOSINE TRANSFERASE"/>
    <property type="match status" value="1"/>
</dbReference>
<feature type="binding site" evidence="7 8">
    <location>
        <position position="18"/>
    </location>
    <ligand>
        <name>S-adenosyl-L-methionine</name>
        <dbReference type="ChEBI" id="CHEBI:59789"/>
    </ligand>
</feature>
<dbReference type="InterPro" id="IPR020598">
    <property type="entry name" value="rRNA_Ade_methylase_Trfase_N"/>
</dbReference>
<keyword evidence="4 7" id="KW-0808">Transferase</keyword>
<dbReference type="PANTHER" id="PTHR11727:SF7">
    <property type="entry name" value="DIMETHYLADENOSINE TRANSFERASE-RELATED"/>
    <property type="match status" value="1"/>
</dbReference>
<evidence type="ECO:0000256" key="5">
    <source>
        <dbReference type="ARBA" id="ARBA00022691"/>
    </source>
</evidence>
<dbReference type="InterPro" id="IPR023165">
    <property type="entry name" value="rRNA_Ade_diMease-like_C"/>
</dbReference>
<dbReference type="HAMAP" id="MF_00607">
    <property type="entry name" value="16SrRNA_methyltr_A"/>
    <property type="match status" value="1"/>
</dbReference>
<keyword evidence="6 7" id="KW-0694">RNA-binding</keyword>
<keyword evidence="5 7" id="KW-0949">S-adenosyl-L-methionine</keyword>
<dbReference type="GO" id="GO:0052908">
    <property type="term" value="F:16S rRNA (adenine(1518)-N(6)/adenine(1519)-N(6))-dimethyltransferase activity"/>
    <property type="evidence" value="ECO:0007669"/>
    <property type="project" value="UniProtKB-EC"/>
</dbReference>
<dbReference type="SMART" id="SM00650">
    <property type="entry name" value="rADc"/>
    <property type="match status" value="1"/>
</dbReference>
<dbReference type="Gene3D" id="3.40.50.150">
    <property type="entry name" value="Vaccinia Virus protein VP39"/>
    <property type="match status" value="1"/>
</dbReference>
<dbReference type="PROSITE" id="PS51689">
    <property type="entry name" value="SAM_RNA_A_N6_MT"/>
    <property type="match status" value="1"/>
</dbReference>
<feature type="domain" description="Ribosomal RNA adenine methylase transferase N-terminal" evidence="9">
    <location>
        <begin position="25"/>
        <end position="199"/>
    </location>
</feature>
<reference evidence="11" key="1">
    <citation type="submission" date="2021-04" db="EMBL/GenBank/DDBJ databases">
        <title>A novel Synergistetes isolate from a pyrite-forming mixed culture.</title>
        <authorList>
            <person name="Bunk B."/>
            <person name="Sproer C."/>
            <person name="Spring S."/>
            <person name="Pester M."/>
        </authorList>
    </citation>
    <scope>NUCLEOTIDE SEQUENCE [LARGE SCALE GENOMIC DNA]</scope>
    <source>
        <strain evidence="11">J.5.4.2-T.3.5.2</strain>
    </source>
</reference>
<evidence type="ECO:0000313" key="11">
    <source>
        <dbReference type="Proteomes" id="UP000671879"/>
    </source>
</evidence>
<sequence length="277" mass="31178">MNGQKSRPFRHNTDLGQNFLVDPSVLQFILEASAPGPEETILEIGAGQGVLTRQLALSGCRRLYSLEIDRRLEGDLATLEKAFSNLKVFWGDAVTFDYESNFPDPPQKVIANIPYHITTPLIWKLLEDLAPRGLRYLLLMVQKEAADRLTSPAGTKMRYPLGVTLELMGHARRLRRVPPGAFRPAPRVDSALIEIGIDRRQDLAGDRSWRRLLKAAFGQRRKTLANNLGASFSLSREPLLSLFSDLGMDGKIRAEELDGDQWLRLAQRLTPWLPPSR</sequence>
<comment type="catalytic activity">
    <reaction evidence="7">
        <text>adenosine(1518)/adenosine(1519) in 16S rRNA + 4 S-adenosyl-L-methionine = N(6)-dimethyladenosine(1518)/N(6)-dimethyladenosine(1519) in 16S rRNA + 4 S-adenosyl-L-homocysteine + 4 H(+)</text>
        <dbReference type="Rhea" id="RHEA:19609"/>
        <dbReference type="Rhea" id="RHEA-COMP:10232"/>
        <dbReference type="Rhea" id="RHEA-COMP:10233"/>
        <dbReference type="ChEBI" id="CHEBI:15378"/>
        <dbReference type="ChEBI" id="CHEBI:57856"/>
        <dbReference type="ChEBI" id="CHEBI:59789"/>
        <dbReference type="ChEBI" id="CHEBI:74411"/>
        <dbReference type="ChEBI" id="CHEBI:74493"/>
        <dbReference type="EC" id="2.1.1.182"/>
    </reaction>
</comment>
<evidence type="ECO:0000256" key="4">
    <source>
        <dbReference type="ARBA" id="ARBA00022679"/>
    </source>
</evidence>
<comment type="similarity">
    <text evidence="7">Belongs to the class I-like SAM-binding methyltransferase superfamily. rRNA adenine N(6)-methyltransferase family. RsmA subfamily.</text>
</comment>
<evidence type="ECO:0000313" key="10">
    <source>
        <dbReference type="EMBL" id="QTX32930.1"/>
    </source>
</evidence>
<name>A0A9Q7AJT7_9BACT</name>
<dbReference type="EC" id="2.1.1.182" evidence="7"/>
<evidence type="ECO:0000256" key="3">
    <source>
        <dbReference type="ARBA" id="ARBA00022603"/>
    </source>
</evidence>
<keyword evidence="2 7" id="KW-0698">rRNA processing</keyword>
<feature type="binding site" evidence="7 8">
    <location>
        <position position="92"/>
    </location>
    <ligand>
        <name>S-adenosyl-L-methionine</name>
        <dbReference type="ChEBI" id="CHEBI:59789"/>
    </ligand>
</feature>
<dbReference type="CDD" id="cd02440">
    <property type="entry name" value="AdoMet_MTases"/>
    <property type="match status" value="1"/>
</dbReference>
<dbReference type="AlphaFoldDB" id="A0A9Q7AJT7"/>
<accession>A0A9Q7AJT7</accession>
<protein>
    <recommendedName>
        <fullName evidence="7">Ribosomal RNA small subunit methyltransferase A</fullName>
        <ecNumber evidence="7">2.1.1.182</ecNumber>
    </recommendedName>
    <alternativeName>
        <fullName evidence="7">16S rRNA (adenine(1518)-N(6)/adenine(1519)-N(6))-dimethyltransferase</fullName>
    </alternativeName>
    <alternativeName>
        <fullName evidence="7">16S rRNA dimethyladenosine transferase</fullName>
    </alternativeName>
    <alternativeName>
        <fullName evidence="7">16S rRNA dimethylase</fullName>
    </alternativeName>
    <alternativeName>
        <fullName evidence="7">S-adenosylmethionine-6-N', N'-adenosyl(rRNA) dimethyltransferase</fullName>
    </alternativeName>
</protein>
<dbReference type="Gene3D" id="1.10.8.100">
    <property type="entry name" value="Ribosomal RNA adenine dimethylase-like, domain 2"/>
    <property type="match status" value="1"/>
</dbReference>
<dbReference type="SUPFAM" id="SSF53335">
    <property type="entry name" value="S-adenosyl-L-methionine-dependent methyltransferases"/>
    <property type="match status" value="1"/>
</dbReference>
<feature type="binding site" evidence="7 8">
    <location>
        <position position="67"/>
    </location>
    <ligand>
        <name>S-adenosyl-L-methionine</name>
        <dbReference type="ChEBI" id="CHEBI:59789"/>
    </ligand>
</feature>
<dbReference type="KEGG" id="aram:KAR29_03180"/>
<dbReference type="InterPro" id="IPR029063">
    <property type="entry name" value="SAM-dependent_MTases_sf"/>
</dbReference>
<dbReference type="Pfam" id="PF00398">
    <property type="entry name" value="RrnaAD"/>
    <property type="match status" value="1"/>
</dbReference>
<feature type="binding site" evidence="7 8">
    <location>
        <position position="20"/>
    </location>
    <ligand>
        <name>S-adenosyl-L-methionine</name>
        <dbReference type="ChEBI" id="CHEBI:59789"/>
    </ligand>
</feature>